<evidence type="ECO:0000313" key="5">
    <source>
        <dbReference type="EMBL" id="CAF4439686.1"/>
    </source>
</evidence>
<feature type="transmembrane region" description="Helical" evidence="1">
    <location>
        <begin position="29"/>
        <end position="49"/>
    </location>
</feature>
<protein>
    <recommendedName>
        <fullName evidence="7">Vomeronasal type-1 receptor</fullName>
    </recommendedName>
</protein>
<dbReference type="Gene3D" id="1.20.1070.10">
    <property type="entry name" value="Rhodopsin 7-helix transmembrane proteins"/>
    <property type="match status" value="1"/>
</dbReference>
<evidence type="ECO:0000313" key="3">
    <source>
        <dbReference type="EMBL" id="CAF3883450.1"/>
    </source>
</evidence>
<dbReference type="Proteomes" id="UP000663866">
    <property type="component" value="Unassembled WGS sequence"/>
</dbReference>
<keyword evidence="1" id="KW-0472">Membrane</keyword>
<accession>A0A819F841</accession>
<keyword evidence="6" id="KW-1185">Reference proteome</keyword>
<evidence type="ECO:0000256" key="1">
    <source>
        <dbReference type="SAM" id="Phobius"/>
    </source>
</evidence>
<reference evidence="2" key="1">
    <citation type="submission" date="2021-02" db="EMBL/GenBank/DDBJ databases">
        <authorList>
            <person name="Nowell W R."/>
        </authorList>
    </citation>
    <scope>NUCLEOTIDE SEQUENCE</scope>
</reference>
<dbReference type="EMBL" id="CAJOBF010000883">
    <property type="protein sequence ID" value="CAF3883450.1"/>
    <property type="molecule type" value="Genomic_DNA"/>
</dbReference>
<dbReference type="Proteomes" id="UP000681967">
    <property type="component" value="Unassembled WGS sequence"/>
</dbReference>
<dbReference type="EMBL" id="CAJOBH010064054">
    <property type="protein sequence ID" value="CAF4439686.1"/>
    <property type="molecule type" value="Genomic_DNA"/>
</dbReference>
<dbReference type="Proteomes" id="UP000676336">
    <property type="component" value="Unassembled WGS sequence"/>
</dbReference>
<dbReference type="AlphaFoldDB" id="A0A819F841"/>
<comment type="caution">
    <text evidence="2">The sequence shown here is derived from an EMBL/GenBank/DDBJ whole genome shotgun (WGS) entry which is preliminary data.</text>
</comment>
<organism evidence="2 6">
    <name type="scientific">Rotaria magnacalcarata</name>
    <dbReference type="NCBI Taxonomy" id="392030"/>
    <lineage>
        <taxon>Eukaryota</taxon>
        <taxon>Metazoa</taxon>
        <taxon>Spiralia</taxon>
        <taxon>Gnathifera</taxon>
        <taxon>Rotifera</taxon>
        <taxon>Eurotatoria</taxon>
        <taxon>Bdelloidea</taxon>
        <taxon>Philodinida</taxon>
        <taxon>Philodinidae</taxon>
        <taxon>Rotaria</taxon>
    </lineage>
</organism>
<feature type="transmembrane region" description="Helical" evidence="1">
    <location>
        <begin position="147"/>
        <end position="170"/>
    </location>
</feature>
<proteinExistence type="predicted"/>
<sequence length="216" mass="24402">MTTAAMKSSQALLSQIFKNLFIVIQLYEYGYLVTFLIGFPGNIAGLLTFPRSTLRKIRFFPYVAYDELCRFRSFARNVAQLASPWILVVVSLDRWVRTRFPFKSASICTPKKAPIAVGHISGFSAAACGPSEIGSLYFDFYLMMWDIIQIFTTCLAPTGITSIVLIDIFINIRVRKRILATAAHFAVMLRVQTPESLNWLRIFPLTSTNHSNKLAD</sequence>
<keyword evidence="1" id="KW-1133">Transmembrane helix</keyword>
<name>A0A819F841_9BILA</name>
<dbReference type="Proteomes" id="UP000663842">
    <property type="component" value="Unassembled WGS sequence"/>
</dbReference>
<gene>
    <name evidence="5" type="ORF">BYL167_LOCUS33260</name>
    <name evidence="2" type="ORF">OVN521_LOCUS7517</name>
    <name evidence="4" type="ORF">SMN809_LOCUS13159</name>
    <name evidence="3" type="ORF">UXM345_LOCUS9599</name>
</gene>
<dbReference type="EMBL" id="CAJOBG010000832">
    <property type="protein sequence ID" value="CAF3863515.1"/>
    <property type="molecule type" value="Genomic_DNA"/>
</dbReference>
<evidence type="ECO:0000313" key="6">
    <source>
        <dbReference type="Proteomes" id="UP000663866"/>
    </source>
</evidence>
<evidence type="ECO:0000313" key="4">
    <source>
        <dbReference type="EMBL" id="CAF4023517.1"/>
    </source>
</evidence>
<dbReference type="SUPFAM" id="SSF81321">
    <property type="entry name" value="Family A G protein-coupled receptor-like"/>
    <property type="match status" value="1"/>
</dbReference>
<evidence type="ECO:0008006" key="7">
    <source>
        <dbReference type="Google" id="ProtNLM"/>
    </source>
</evidence>
<dbReference type="EMBL" id="CAJOBI010005155">
    <property type="protein sequence ID" value="CAF4023517.1"/>
    <property type="molecule type" value="Genomic_DNA"/>
</dbReference>
<evidence type="ECO:0000313" key="2">
    <source>
        <dbReference type="EMBL" id="CAF3863515.1"/>
    </source>
</evidence>
<keyword evidence="1" id="KW-0812">Transmembrane</keyword>